<feature type="transmembrane region" description="Helical" evidence="1">
    <location>
        <begin position="12"/>
        <end position="31"/>
    </location>
</feature>
<dbReference type="Pfam" id="PF10694">
    <property type="entry name" value="DUF2500"/>
    <property type="match status" value="1"/>
</dbReference>
<name>A0ABT2DKD3_9BACI</name>
<keyword evidence="1" id="KW-1133">Transmembrane helix</keyword>
<dbReference type="EMBL" id="JANTOO010000005">
    <property type="protein sequence ID" value="MCS1395236.1"/>
    <property type="molecule type" value="Genomic_DNA"/>
</dbReference>
<dbReference type="InterPro" id="IPR019635">
    <property type="entry name" value="DUF2500"/>
</dbReference>
<keyword evidence="3" id="KW-1185">Reference proteome</keyword>
<sequence>MLWFHNGITFESSFITIVFFIVFGSIAFSLIKATVTWSTNNQSQTFTIPVKVVTKRTNIRGGSNHSAAYTSYFITFEERNGERQELKVNGRDFGQLVEGDTGLLTYQGTRFHTFERQKRESSD</sequence>
<proteinExistence type="predicted"/>
<reference evidence="2 3" key="1">
    <citation type="submission" date="2022-08" db="EMBL/GenBank/DDBJ databases">
        <title>Lysinibacillus sequencing.</title>
        <authorList>
            <person name="Dunlap C."/>
        </authorList>
    </citation>
    <scope>NUCLEOTIDE SEQUENCE [LARGE SCALE GENOMIC DNA]</scope>
    <source>
        <strain evidence="2 3">PB211</strain>
    </source>
</reference>
<evidence type="ECO:0000313" key="3">
    <source>
        <dbReference type="Proteomes" id="UP001525021"/>
    </source>
</evidence>
<evidence type="ECO:0000256" key="1">
    <source>
        <dbReference type="SAM" id="Phobius"/>
    </source>
</evidence>
<dbReference type="Gene3D" id="2.40.50.660">
    <property type="match status" value="1"/>
</dbReference>
<comment type="caution">
    <text evidence="2">The sequence shown here is derived from an EMBL/GenBank/DDBJ whole genome shotgun (WGS) entry which is preliminary data.</text>
</comment>
<evidence type="ECO:0000313" key="2">
    <source>
        <dbReference type="EMBL" id="MCS1395236.1"/>
    </source>
</evidence>
<protein>
    <submittedName>
        <fullName evidence="2">DUF2500 domain-containing protein</fullName>
    </submittedName>
</protein>
<dbReference type="Proteomes" id="UP001525021">
    <property type="component" value="Unassembled WGS sequence"/>
</dbReference>
<gene>
    <name evidence="2" type="ORF">NXZ79_04140</name>
</gene>
<organism evidence="2 3">
    <name type="scientific">Lysinibacillus pinottii</name>
    <dbReference type="NCBI Taxonomy" id="2973932"/>
    <lineage>
        <taxon>Bacteria</taxon>
        <taxon>Bacillati</taxon>
        <taxon>Bacillota</taxon>
        <taxon>Bacilli</taxon>
        <taxon>Bacillales</taxon>
        <taxon>Bacillaceae</taxon>
        <taxon>Lysinibacillus</taxon>
    </lineage>
</organism>
<keyword evidence="1" id="KW-0812">Transmembrane</keyword>
<keyword evidence="1" id="KW-0472">Membrane</keyword>
<dbReference type="RefSeq" id="WP_012295819.1">
    <property type="nucleotide sequence ID" value="NZ_JANTOO010000005.1"/>
</dbReference>
<accession>A0ABT2DKD3</accession>